<comment type="caution">
    <text evidence="1">The sequence shown here is derived from an EMBL/GenBank/DDBJ whole genome shotgun (WGS) entry which is preliminary data.</text>
</comment>
<gene>
    <name evidence="1" type="ORF">P7K49_017384</name>
</gene>
<evidence type="ECO:0000313" key="2">
    <source>
        <dbReference type="Proteomes" id="UP001266305"/>
    </source>
</evidence>
<proteinExistence type="predicted"/>
<protein>
    <submittedName>
        <fullName evidence="1">Uncharacterized protein</fullName>
    </submittedName>
</protein>
<accession>A0ABQ9V2C8</accession>
<dbReference type="Proteomes" id="UP001266305">
    <property type="component" value="Unassembled WGS sequence"/>
</dbReference>
<keyword evidence="2" id="KW-1185">Reference proteome</keyword>
<dbReference type="EMBL" id="JASSZA010000008">
    <property type="protein sequence ID" value="KAK2103528.1"/>
    <property type="molecule type" value="Genomic_DNA"/>
</dbReference>
<name>A0ABQ9V2C8_SAGOE</name>
<sequence length="276" mass="27595">MVRGWHPRHGGIRGADSVSNVGGAVGNGGVQRLCGVREVSGATVASHALTAWAASTGSAAPRRCPEHFSGVPGTESVSAVRRRGLRIRCICGLVARSAPAASRGSVASAAWSAAASTVRRRRPRSKWHRRRGRCVGNVGGAGQCRRRRGPRVGCVSGVGGALRTGGVEGVYGISVVGVSVTSRRDGGVCGAWVAALVRMASAVGASGMSAVRVIAVGGAIRASAAPAASMEVYGVSVVGGSVTSAARRRRLRCVGGVPGADGIGSVVGALGMSAVR</sequence>
<reference evidence="1 2" key="1">
    <citation type="submission" date="2023-05" db="EMBL/GenBank/DDBJ databases">
        <title>B98-5 Cell Line De Novo Hybrid Assembly: An Optical Mapping Approach.</title>
        <authorList>
            <person name="Kananen K."/>
            <person name="Auerbach J.A."/>
            <person name="Kautto E."/>
            <person name="Blachly J.S."/>
        </authorList>
    </citation>
    <scope>NUCLEOTIDE SEQUENCE [LARGE SCALE GENOMIC DNA]</scope>
    <source>
        <strain evidence="1">B95-8</strain>
        <tissue evidence="1">Cell line</tissue>
    </source>
</reference>
<evidence type="ECO:0000313" key="1">
    <source>
        <dbReference type="EMBL" id="KAK2103528.1"/>
    </source>
</evidence>
<organism evidence="1 2">
    <name type="scientific">Saguinus oedipus</name>
    <name type="common">Cotton-top tamarin</name>
    <name type="synonym">Oedipomidas oedipus</name>
    <dbReference type="NCBI Taxonomy" id="9490"/>
    <lineage>
        <taxon>Eukaryota</taxon>
        <taxon>Metazoa</taxon>
        <taxon>Chordata</taxon>
        <taxon>Craniata</taxon>
        <taxon>Vertebrata</taxon>
        <taxon>Euteleostomi</taxon>
        <taxon>Mammalia</taxon>
        <taxon>Eutheria</taxon>
        <taxon>Euarchontoglires</taxon>
        <taxon>Primates</taxon>
        <taxon>Haplorrhini</taxon>
        <taxon>Platyrrhini</taxon>
        <taxon>Cebidae</taxon>
        <taxon>Callitrichinae</taxon>
        <taxon>Saguinus</taxon>
    </lineage>
</organism>